<dbReference type="SUPFAM" id="SSF50729">
    <property type="entry name" value="PH domain-like"/>
    <property type="match status" value="1"/>
</dbReference>
<dbReference type="EMBL" id="NDIQ01000001">
    <property type="protein sequence ID" value="PRT52984.1"/>
    <property type="molecule type" value="Genomic_DNA"/>
</dbReference>
<dbReference type="InterPro" id="IPR001849">
    <property type="entry name" value="PH_domain"/>
</dbReference>
<evidence type="ECO:0000259" key="7">
    <source>
        <dbReference type="PROSITE" id="PS51778"/>
    </source>
</evidence>
<dbReference type="InterPro" id="IPR011993">
    <property type="entry name" value="PH-like_dom_sf"/>
</dbReference>
<dbReference type="OrthoDB" id="10070851at2759"/>
<evidence type="ECO:0000313" key="8">
    <source>
        <dbReference type="EMBL" id="PRT52984.1"/>
    </source>
</evidence>
<dbReference type="SUPFAM" id="SSF103657">
    <property type="entry name" value="BAR/IMD domain-like"/>
    <property type="match status" value="1"/>
</dbReference>
<dbReference type="PROSITE" id="PS51778">
    <property type="entry name" value="VAST"/>
    <property type="match status" value="1"/>
</dbReference>
<dbReference type="Proteomes" id="UP000238350">
    <property type="component" value="Unassembled WGS sequence"/>
</dbReference>
<name>A0A2T0FDA9_9ASCO</name>
<protein>
    <submittedName>
        <fullName evidence="8">Putative PH domain-containing protein C19A8.02</fullName>
    </submittedName>
</protein>
<sequence length="1414" mass="160577">MTFRQKIGLRRGSKSSRVFSENESSRATSIAEDGESSLMSSSVDISKLAKKQSSRSLNILHSMGHSRQALAEPANDTGIENSPDDSSHQKAQPAHTVSSSPEQPISERKQRINLVGPIGHPDVQMDDVTEDGRVPSTEAVNNPVQPVHVSGQIPDVSESNISEVSSLSDRHAIDPLELEQEELLKGDSSANKFSLVAVTLKEAALDSPTFRASFNHLNHEINDMLEWCTKLQKRTSELNASMDTMRELANNIIVMFVPNFAFQGLLGQDYTTLAFVRYSQSIKAVWTEIIGRLHTHQEQLKEHLRRISEAYKPYKVQFEKFTAAQAAYDQAHASFMAMDKNDPPLELQKAQKHVAELRREYLLASIKLTNVMSRLRLEATGSFMLAFSDPMQIYRKSSVANMENAVDLHRLRQCALTMTRGKNHVMEGLEIASRRLEQRAGESDTTEDITAFTLETCTLPADFTPKVTGDTPVEQFGWVFIKHPSHRNLWVRRWAFIKNGLFGWLALSADGFYVLESDKVPVASCVFASAPEYSRRGCFTVTKETFRIVVQAETRAELEDWLTVAAAAAKMHAKLPSRLSAWAPEFVSIQLTESSDNGSLSPSHSTSSRHHHHSGENFKRFVRRSTGLSRLNSFSSKSETESLETEARAPDPTKVFLDHDLSNTFSFLLKVVGSTQYIDGLSTLAPSSQNMLAPPIIPTVPMPTSMTSWAVVGYSFLQPVGFPNALTANFWGSVNWRTYRASQQFAAEYVPKAPQYPRYYPRELVAQDMIRRAMFENLNLPNEYVVTVMRGFVRLKENQWVPSRMYATNRRILFQVSIFDYASLRSVRYMSILDVECKSSVDFDDLQIIVRNTEKENDESSDLPPYSTFIMRMFIDSGPLMQRRLQYLLDNFKSLKPDNLEEIIKQLGRINTEYAHDVKQRLVPTTAEEQVLGTLWSDIDRALKSPNATGATSMGEKDAVELASAHNLGNTMKHTVLEHNFALSPRALFHTMFGDHETVFNREDMDHRLFQKLESGQWYDHNGVLERVVHAWISGIKEIAFKMYWDSMVQDFVQRIERKDSGHLYIISERRPVLKLPRGAKFHITVRYAIVRLSNGHSRLQMYADIHWKKGQATTAKTLERVMLKLLREEMELTCHNIEEAIESMEGHVDEYSIIKKFGRIKATQAIERPQHENTINVHLGRRTYFWYAVKLPLNWLINFSVVIGNEVGSYFGKVASVDRVILLVLLLSLVLNVVLFGSSSYNYWHAKWEVREANAYVDKIVPASPTAGSVFKRAIYLRDVDDAISARVVTKDILPDNLCADKFQELLGTTIYENEDQLTLRPTVDYKSHQAIEHIQALRTGLAIERNKLLTELRLLRDEEFEIIRLEFANWLETEVALCAKARSIIPDLNVDAFNHIKQYCSDCNAAANFTLL</sequence>
<feature type="domain" description="VASt" evidence="7">
    <location>
        <begin position="972"/>
        <end position="1135"/>
    </location>
</feature>
<accession>A0A2T0FDA9</accession>
<evidence type="ECO:0000256" key="5">
    <source>
        <dbReference type="SAM" id="MobiDB-lite"/>
    </source>
</evidence>
<evidence type="ECO:0000256" key="1">
    <source>
        <dbReference type="ARBA" id="ARBA00004370"/>
    </source>
</evidence>
<dbReference type="InterPro" id="IPR027267">
    <property type="entry name" value="AH/BAR_dom_sf"/>
</dbReference>
<dbReference type="Gene3D" id="2.30.29.30">
    <property type="entry name" value="Pleckstrin-homology domain (PH domain)/Phosphotyrosine-binding domain (PTB)"/>
    <property type="match status" value="1"/>
</dbReference>
<dbReference type="InterPro" id="IPR031968">
    <property type="entry name" value="VASt"/>
</dbReference>
<dbReference type="InterPro" id="IPR004148">
    <property type="entry name" value="BAR_dom"/>
</dbReference>
<proteinExistence type="predicted"/>
<feature type="compositionally biased region" description="Polar residues" evidence="5">
    <location>
        <begin position="15"/>
        <end position="28"/>
    </location>
</feature>
<evidence type="ECO:0000313" key="9">
    <source>
        <dbReference type="Proteomes" id="UP000238350"/>
    </source>
</evidence>
<dbReference type="Gene3D" id="1.20.1270.60">
    <property type="entry name" value="Arfaptin homology (AH) domain/BAR domain"/>
    <property type="match status" value="1"/>
</dbReference>
<evidence type="ECO:0000256" key="3">
    <source>
        <dbReference type="ARBA" id="ARBA00022989"/>
    </source>
</evidence>
<dbReference type="SMART" id="SM00233">
    <property type="entry name" value="PH"/>
    <property type="match status" value="1"/>
</dbReference>
<keyword evidence="3" id="KW-1133">Transmembrane helix</keyword>
<comment type="subcellular location">
    <subcellularLocation>
        <location evidence="1">Membrane</location>
    </subcellularLocation>
</comment>
<feature type="region of interest" description="Disordered" evidence="5">
    <location>
        <begin position="1"/>
        <end position="39"/>
    </location>
</feature>
<dbReference type="Pfam" id="PF16746">
    <property type="entry name" value="BAR_3"/>
    <property type="match status" value="1"/>
</dbReference>
<feature type="domain" description="PH" evidence="6">
    <location>
        <begin position="472"/>
        <end position="570"/>
    </location>
</feature>
<evidence type="ECO:0000259" key="6">
    <source>
        <dbReference type="PROSITE" id="PS50003"/>
    </source>
</evidence>
<evidence type="ECO:0000256" key="4">
    <source>
        <dbReference type="ARBA" id="ARBA00023136"/>
    </source>
</evidence>
<feature type="region of interest" description="Disordered" evidence="5">
    <location>
        <begin position="594"/>
        <end position="616"/>
    </location>
</feature>
<feature type="region of interest" description="Disordered" evidence="5">
    <location>
        <begin position="67"/>
        <end position="107"/>
    </location>
</feature>
<dbReference type="GeneID" id="36514353"/>
<dbReference type="GO" id="GO:0016020">
    <property type="term" value="C:membrane"/>
    <property type="evidence" value="ECO:0007669"/>
    <property type="project" value="UniProtKB-SubCell"/>
</dbReference>
<keyword evidence="2" id="KW-0812">Transmembrane</keyword>
<keyword evidence="4" id="KW-0472">Membrane</keyword>
<gene>
    <name evidence="8" type="ORF">B9G98_00604</name>
</gene>
<dbReference type="GO" id="GO:0005737">
    <property type="term" value="C:cytoplasm"/>
    <property type="evidence" value="ECO:0007669"/>
    <property type="project" value="InterPro"/>
</dbReference>
<keyword evidence="9" id="KW-1185">Reference proteome</keyword>
<comment type="caution">
    <text evidence="8">The sequence shown here is derived from an EMBL/GenBank/DDBJ whole genome shotgun (WGS) entry which is preliminary data.</text>
</comment>
<dbReference type="RefSeq" id="XP_024662930.1">
    <property type="nucleotide sequence ID" value="XM_024807162.1"/>
</dbReference>
<dbReference type="STRING" id="45607.A0A2T0FDA9"/>
<dbReference type="PROSITE" id="PS50003">
    <property type="entry name" value="PH_DOMAIN"/>
    <property type="match status" value="1"/>
</dbReference>
<evidence type="ECO:0000256" key="2">
    <source>
        <dbReference type="ARBA" id="ARBA00022692"/>
    </source>
</evidence>
<dbReference type="PANTHER" id="PTHR14248">
    <property type="entry name" value="CYCLIN Y, ISOFORM A"/>
    <property type="match status" value="1"/>
</dbReference>
<dbReference type="Pfam" id="PF16016">
    <property type="entry name" value="VASt"/>
    <property type="match status" value="1"/>
</dbReference>
<reference evidence="8 9" key="1">
    <citation type="submission" date="2017-04" db="EMBL/GenBank/DDBJ databases">
        <title>Genome sequencing of [Candida] sorbophila.</title>
        <authorList>
            <person name="Ahn J.O."/>
        </authorList>
    </citation>
    <scope>NUCLEOTIDE SEQUENCE [LARGE SCALE GENOMIC DNA]</scope>
    <source>
        <strain evidence="8 9">DS02</strain>
    </source>
</reference>
<organism evidence="8 9">
    <name type="scientific">Wickerhamiella sorbophila</name>
    <dbReference type="NCBI Taxonomy" id="45607"/>
    <lineage>
        <taxon>Eukaryota</taxon>
        <taxon>Fungi</taxon>
        <taxon>Dikarya</taxon>
        <taxon>Ascomycota</taxon>
        <taxon>Saccharomycotina</taxon>
        <taxon>Dipodascomycetes</taxon>
        <taxon>Dipodascales</taxon>
        <taxon>Trichomonascaceae</taxon>
        <taxon>Wickerhamiella</taxon>
    </lineage>
</organism>